<accession>A0A368GUC0</accession>
<protein>
    <recommendedName>
        <fullName evidence="3">SCP domain-containing protein</fullName>
    </recommendedName>
</protein>
<dbReference type="Gene3D" id="3.40.33.10">
    <property type="entry name" value="CAP"/>
    <property type="match status" value="1"/>
</dbReference>
<dbReference type="InterPro" id="IPR035940">
    <property type="entry name" value="CAP_sf"/>
</dbReference>
<dbReference type="EMBL" id="JOJR01000066">
    <property type="protein sequence ID" value="RCN47188.1"/>
    <property type="molecule type" value="Genomic_DNA"/>
</dbReference>
<evidence type="ECO:0008006" key="3">
    <source>
        <dbReference type="Google" id="ProtNLM"/>
    </source>
</evidence>
<dbReference type="STRING" id="29170.A0A368GUC0"/>
<sequence>MNNNLQDIALNMHNYYRRQVATGWMPDKTNGYAPRAKNMLGLVRKILYNPTEKPCRRSLLPQAYDCTTNNIGQNCKTAVDNCPTTKPTATAGYALNYYRVNKYQLTESEILAEVSQSRLPITRSLLNAFCSRRAIMLDVEFFETDFYILPRTTAHFCFVSLREIISRWLFEAQC</sequence>
<name>A0A368GUC0_ANCCA</name>
<keyword evidence="2" id="KW-1185">Reference proteome</keyword>
<gene>
    <name evidence="1" type="ORF">ANCCAN_06765</name>
</gene>
<evidence type="ECO:0000313" key="1">
    <source>
        <dbReference type="EMBL" id="RCN47188.1"/>
    </source>
</evidence>
<dbReference type="AlphaFoldDB" id="A0A368GUC0"/>
<dbReference type="SUPFAM" id="SSF55797">
    <property type="entry name" value="PR-1-like"/>
    <property type="match status" value="1"/>
</dbReference>
<reference evidence="1 2" key="1">
    <citation type="submission" date="2014-10" db="EMBL/GenBank/DDBJ databases">
        <title>Draft genome of the hookworm Ancylostoma caninum.</title>
        <authorList>
            <person name="Mitreva M."/>
        </authorList>
    </citation>
    <scope>NUCLEOTIDE SEQUENCE [LARGE SCALE GENOMIC DNA]</scope>
    <source>
        <strain evidence="1 2">Baltimore</strain>
    </source>
</reference>
<evidence type="ECO:0000313" key="2">
    <source>
        <dbReference type="Proteomes" id="UP000252519"/>
    </source>
</evidence>
<dbReference type="OrthoDB" id="414826at2759"/>
<proteinExistence type="predicted"/>
<dbReference type="Proteomes" id="UP000252519">
    <property type="component" value="Unassembled WGS sequence"/>
</dbReference>
<organism evidence="1 2">
    <name type="scientific">Ancylostoma caninum</name>
    <name type="common">Dog hookworm</name>
    <dbReference type="NCBI Taxonomy" id="29170"/>
    <lineage>
        <taxon>Eukaryota</taxon>
        <taxon>Metazoa</taxon>
        <taxon>Ecdysozoa</taxon>
        <taxon>Nematoda</taxon>
        <taxon>Chromadorea</taxon>
        <taxon>Rhabditida</taxon>
        <taxon>Rhabditina</taxon>
        <taxon>Rhabditomorpha</taxon>
        <taxon>Strongyloidea</taxon>
        <taxon>Ancylostomatidae</taxon>
        <taxon>Ancylostomatinae</taxon>
        <taxon>Ancylostoma</taxon>
    </lineage>
</organism>
<comment type="caution">
    <text evidence="1">The sequence shown here is derived from an EMBL/GenBank/DDBJ whole genome shotgun (WGS) entry which is preliminary data.</text>
</comment>